<proteinExistence type="inferred from homology"/>
<keyword evidence="5" id="KW-0436">Ligase</keyword>
<evidence type="ECO:0000313" key="9">
    <source>
        <dbReference type="Proteomes" id="UP000828390"/>
    </source>
</evidence>
<evidence type="ECO:0000256" key="2">
    <source>
        <dbReference type="ARBA" id="ARBA00009897"/>
    </source>
</evidence>
<keyword evidence="9" id="KW-1185">Reference proteome</keyword>
<evidence type="ECO:0000256" key="5">
    <source>
        <dbReference type="ARBA" id="ARBA00022598"/>
    </source>
</evidence>
<dbReference type="EMBL" id="JAIWYP010000007">
    <property type="protein sequence ID" value="KAH3797213.1"/>
    <property type="molecule type" value="Genomic_DNA"/>
</dbReference>
<dbReference type="GO" id="GO:0005524">
    <property type="term" value="F:ATP binding"/>
    <property type="evidence" value="ECO:0007669"/>
    <property type="project" value="UniProtKB-KW"/>
</dbReference>
<keyword evidence="7" id="KW-0067">ATP-binding</keyword>
<evidence type="ECO:0000256" key="7">
    <source>
        <dbReference type="ARBA" id="ARBA00022840"/>
    </source>
</evidence>
<evidence type="ECO:0000256" key="4">
    <source>
        <dbReference type="ARBA" id="ARBA00022490"/>
    </source>
</evidence>
<gene>
    <name evidence="8" type="ORF">DPMN_150789</name>
</gene>
<protein>
    <recommendedName>
        <fullName evidence="3">glutamine synthetase</fullName>
        <ecNumber evidence="3">6.3.1.2</ecNumber>
    </recommendedName>
</protein>
<dbReference type="PANTHER" id="PTHR20852:SF57">
    <property type="entry name" value="GLUTAMINE SYNTHETASE 2 CYTOPLASMIC"/>
    <property type="match status" value="1"/>
</dbReference>
<dbReference type="GO" id="GO:0006542">
    <property type="term" value="P:glutamine biosynthetic process"/>
    <property type="evidence" value="ECO:0007669"/>
    <property type="project" value="TreeGrafter"/>
</dbReference>
<comment type="caution">
    <text evidence="8">The sequence shown here is derived from an EMBL/GenBank/DDBJ whole genome shotgun (WGS) entry which is preliminary data.</text>
</comment>
<reference evidence="8" key="1">
    <citation type="journal article" date="2019" name="bioRxiv">
        <title>The Genome of the Zebra Mussel, Dreissena polymorpha: A Resource for Invasive Species Research.</title>
        <authorList>
            <person name="McCartney M.A."/>
            <person name="Auch B."/>
            <person name="Kono T."/>
            <person name="Mallez S."/>
            <person name="Zhang Y."/>
            <person name="Obille A."/>
            <person name="Becker A."/>
            <person name="Abrahante J.E."/>
            <person name="Garbe J."/>
            <person name="Badalamenti J.P."/>
            <person name="Herman A."/>
            <person name="Mangelson H."/>
            <person name="Liachko I."/>
            <person name="Sullivan S."/>
            <person name="Sone E.D."/>
            <person name="Koren S."/>
            <person name="Silverstein K.A.T."/>
            <person name="Beckman K.B."/>
            <person name="Gohl D.M."/>
        </authorList>
    </citation>
    <scope>NUCLEOTIDE SEQUENCE</scope>
    <source>
        <strain evidence="8">Duluth1</strain>
        <tissue evidence="8">Whole animal</tissue>
    </source>
</reference>
<comment type="similarity">
    <text evidence="2">Belongs to the glutamine synthetase family.</text>
</comment>
<dbReference type="FunFam" id="3.30.590.10:FF:000011">
    <property type="entry name" value="Glutamine synthetase"/>
    <property type="match status" value="1"/>
</dbReference>
<dbReference type="InterPro" id="IPR014746">
    <property type="entry name" value="Gln_synth/guanido_kin_cat_dom"/>
</dbReference>
<reference evidence="8" key="2">
    <citation type="submission" date="2020-11" db="EMBL/GenBank/DDBJ databases">
        <authorList>
            <person name="McCartney M.A."/>
            <person name="Auch B."/>
            <person name="Kono T."/>
            <person name="Mallez S."/>
            <person name="Becker A."/>
            <person name="Gohl D.M."/>
            <person name="Silverstein K.A.T."/>
            <person name="Koren S."/>
            <person name="Bechman K.B."/>
            <person name="Herman A."/>
            <person name="Abrahante J.E."/>
            <person name="Garbe J."/>
        </authorList>
    </citation>
    <scope>NUCLEOTIDE SEQUENCE</scope>
    <source>
        <strain evidence="8">Duluth1</strain>
        <tissue evidence="8">Whole animal</tissue>
    </source>
</reference>
<dbReference type="SUPFAM" id="SSF55931">
    <property type="entry name" value="Glutamine synthetase/guanido kinase"/>
    <property type="match status" value="1"/>
</dbReference>
<dbReference type="EC" id="6.3.1.2" evidence="3"/>
<name>A0A9D4FE23_DREPO</name>
<accession>A0A9D4FE23</accession>
<keyword evidence="6" id="KW-0547">Nucleotide-binding</keyword>
<evidence type="ECO:0000256" key="3">
    <source>
        <dbReference type="ARBA" id="ARBA00012937"/>
    </source>
</evidence>
<dbReference type="GO" id="GO:0004356">
    <property type="term" value="F:glutamine synthetase activity"/>
    <property type="evidence" value="ECO:0007669"/>
    <property type="project" value="UniProtKB-EC"/>
</dbReference>
<evidence type="ECO:0000256" key="1">
    <source>
        <dbReference type="ARBA" id="ARBA00004496"/>
    </source>
</evidence>
<dbReference type="Gene3D" id="3.30.590.10">
    <property type="entry name" value="Glutamine synthetase/guanido kinase, catalytic domain"/>
    <property type="match status" value="1"/>
</dbReference>
<sequence>MLTETQDYVTYLKQSEDLPNTRPYTYPTVHVPDRTRSRPYTFPTVHVPDLRVPSLFPLRPTLFDIVNIRLIRKETRDHDSKTRNHVARIRNRDERTEGMSGHHMSHVADYDHAKARAVEDVLQVHRAHIEQAIDGMSGNQKRHIAAYDPKKGKDNKRRLTGLHVTSSIEDFSAGVANRGASIRIPRQVAADAYGYLDDRRPASNCDPYSVTEVIIMRELR</sequence>
<keyword evidence="4" id="KW-0963">Cytoplasm</keyword>
<evidence type="ECO:0000256" key="6">
    <source>
        <dbReference type="ARBA" id="ARBA00022741"/>
    </source>
</evidence>
<dbReference type="PANTHER" id="PTHR20852">
    <property type="entry name" value="GLUTAMINE SYNTHETASE"/>
    <property type="match status" value="1"/>
</dbReference>
<evidence type="ECO:0000313" key="8">
    <source>
        <dbReference type="EMBL" id="KAH3797213.1"/>
    </source>
</evidence>
<dbReference type="GO" id="GO:0005737">
    <property type="term" value="C:cytoplasm"/>
    <property type="evidence" value="ECO:0007669"/>
    <property type="project" value="UniProtKB-SubCell"/>
</dbReference>
<dbReference type="Proteomes" id="UP000828390">
    <property type="component" value="Unassembled WGS sequence"/>
</dbReference>
<comment type="subcellular location">
    <subcellularLocation>
        <location evidence="1">Cytoplasm</location>
    </subcellularLocation>
</comment>
<organism evidence="8 9">
    <name type="scientific">Dreissena polymorpha</name>
    <name type="common">Zebra mussel</name>
    <name type="synonym">Mytilus polymorpha</name>
    <dbReference type="NCBI Taxonomy" id="45954"/>
    <lineage>
        <taxon>Eukaryota</taxon>
        <taxon>Metazoa</taxon>
        <taxon>Spiralia</taxon>
        <taxon>Lophotrochozoa</taxon>
        <taxon>Mollusca</taxon>
        <taxon>Bivalvia</taxon>
        <taxon>Autobranchia</taxon>
        <taxon>Heteroconchia</taxon>
        <taxon>Euheterodonta</taxon>
        <taxon>Imparidentia</taxon>
        <taxon>Neoheterodontei</taxon>
        <taxon>Myida</taxon>
        <taxon>Dreissenoidea</taxon>
        <taxon>Dreissenidae</taxon>
        <taxon>Dreissena</taxon>
    </lineage>
</organism>
<dbReference type="AlphaFoldDB" id="A0A9D4FE23"/>
<dbReference type="InterPro" id="IPR050292">
    <property type="entry name" value="Glutamine_Synthetase"/>
</dbReference>